<dbReference type="GO" id="GO:0003724">
    <property type="term" value="F:RNA helicase activity"/>
    <property type="evidence" value="ECO:0007669"/>
    <property type="project" value="UniProtKB-EC"/>
</dbReference>
<dbReference type="GO" id="GO:0016787">
    <property type="term" value="F:hydrolase activity"/>
    <property type="evidence" value="ECO:0007669"/>
    <property type="project" value="UniProtKB-KW"/>
</dbReference>
<keyword evidence="2" id="KW-0547">Nucleotide-binding</keyword>
<comment type="similarity">
    <text evidence="7">Belongs to the DEAD box helicase family. DDX52/ROK1 subfamily.</text>
</comment>
<dbReference type="CDD" id="cd18787">
    <property type="entry name" value="SF2_C_DEAD"/>
    <property type="match status" value="1"/>
</dbReference>
<dbReference type="InterPro" id="IPR011545">
    <property type="entry name" value="DEAD/DEAH_box_helicase_dom"/>
</dbReference>
<evidence type="ECO:0000256" key="3">
    <source>
        <dbReference type="ARBA" id="ARBA00022801"/>
    </source>
</evidence>
<evidence type="ECO:0000256" key="7">
    <source>
        <dbReference type="ARBA" id="ARBA00024355"/>
    </source>
</evidence>
<dbReference type="SMART" id="SM00490">
    <property type="entry name" value="HELICc"/>
    <property type="match status" value="1"/>
</dbReference>
<dbReference type="EMBL" id="HG994588">
    <property type="protein sequence ID" value="CAF3036311.1"/>
    <property type="molecule type" value="Genomic_DNA"/>
</dbReference>
<dbReference type="EC" id="3.6.4.13" evidence="1"/>
<dbReference type="Proteomes" id="UP000675881">
    <property type="component" value="Chromosome 9"/>
</dbReference>
<feature type="compositionally biased region" description="Basic residues" evidence="10">
    <location>
        <begin position="480"/>
        <end position="491"/>
    </location>
</feature>
<dbReference type="Pfam" id="PF00271">
    <property type="entry name" value="Helicase_C"/>
    <property type="match status" value="1"/>
</dbReference>
<feature type="region of interest" description="Disordered" evidence="10">
    <location>
        <begin position="464"/>
        <end position="492"/>
    </location>
</feature>
<dbReference type="InterPro" id="IPR014001">
    <property type="entry name" value="Helicase_ATP-bd"/>
</dbReference>
<protein>
    <recommendedName>
        <fullName evidence="8">Probable ATP-dependent RNA helicase DDX52</fullName>
        <ecNumber evidence="1">3.6.4.13</ecNumber>
    </recommendedName>
</protein>
<dbReference type="Gene3D" id="3.40.50.300">
    <property type="entry name" value="P-loop containing nucleotide triphosphate hydrolases"/>
    <property type="match status" value="2"/>
</dbReference>
<keyword evidence="6" id="KW-0694">RNA-binding</keyword>
<organism evidence="11 12">
    <name type="scientific">Lepeophtheirus salmonis</name>
    <name type="common">Salmon louse</name>
    <name type="synonym">Caligus salmonis</name>
    <dbReference type="NCBI Taxonomy" id="72036"/>
    <lineage>
        <taxon>Eukaryota</taxon>
        <taxon>Metazoa</taxon>
        <taxon>Ecdysozoa</taxon>
        <taxon>Arthropoda</taxon>
        <taxon>Crustacea</taxon>
        <taxon>Multicrustacea</taxon>
        <taxon>Hexanauplia</taxon>
        <taxon>Copepoda</taxon>
        <taxon>Siphonostomatoida</taxon>
        <taxon>Caligidae</taxon>
        <taxon>Lepeophtheirus</taxon>
    </lineage>
</organism>
<dbReference type="SMART" id="SM00487">
    <property type="entry name" value="DEXDc"/>
    <property type="match status" value="1"/>
</dbReference>
<evidence type="ECO:0000256" key="2">
    <source>
        <dbReference type="ARBA" id="ARBA00022741"/>
    </source>
</evidence>
<evidence type="ECO:0000256" key="6">
    <source>
        <dbReference type="ARBA" id="ARBA00022884"/>
    </source>
</evidence>
<dbReference type="InterPro" id="IPR001650">
    <property type="entry name" value="Helicase_C-like"/>
</dbReference>
<evidence type="ECO:0000256" key="8">
    <source>
        <dbReference type="ARBA" id="ARBA00044533"/>
    </source>
</evidence>
<keyword evidence="3 11" id="KW-0378">Hydrolase</keyword>
<dbReference type="AlphaFoldDB" id="A0A7R8D8L4"/>
<dbReference type="GO" id="GO:0003723">
    <property type="term" value="F:RNA binding"/>
    <property type="evidence" value="ECO:0007669"/>
    <property type="project" value="UniProtKB-KW"/>
</dbReference>
<keyword evidence="12" id="KW-1185">Reference proteome</keyword>
<evidence type="ECO:0000256" key="1">
    <source>
        <dbReference type="ARBA" id="ARBA00012552"/>
    </source>
</evidence>
<dbReference type="PANTHER" id="PTHR47959:SF15">
    <property type="entry name" value="RNA HELICASE"/>
    <property type="match status" value="1"/>
</dbReference>
<evidence type="ECO:0000256" key="9">
    <source>
        <dbReference type="ARBA" id="ARBA00047984"/>
    </source>
</evidence>
<dbReference type="PROSITE" id="PS51194">
    <property type="entry name" value="HELICASE_CTER"/>
    <property type="match status" value="1"/>
</dbReference>
<dbReference type="Pfam" id="PF00270">
    <property type="entry name" value="DEAD"/>
    <property type="match status" value="1"/>
</dbReference>
<evidence type="ECO:0000256" key="5">
    <source>
        <dbReference type="ARBA" id="ARBA00022840"/>
    </source>
</evidence>
<evidence type="ECO:0000256" key="4">
    <source>
        <dbReference type="ARBA" id="ARBA00022806"/>
    </source>
</evidence>
<dbReference type="InterPro" id="IPR044764">
    <property type="entry name" value="DDX52/Rok1_DEADc"/>
</dbReference>
<dbReference type="PROSITE" id="PS51192">
    <property type="entry name" value="HELICASE_ATP_BIND_1"/>
    <property type="match status" value="1"/>
</dbReference>
<dbReference type="InterPro" id="IPR050079">
    <property type="entry name" value="DEAD_box_RNA_helicase"/>
</dbReference>
<dbReference type="InterPro" id="IPR019351">
    <property type="entry name" value="DUF2039"/>
</dbReference>
<gene>
    <name evidence="11" type="ORF">LSAA_15065</name>
</gene>
<reference evidence="11" key="1">
    <citation type="submission" date="2021-02" db="EMBL/GenBank/DDBJ databases">
        <authorList>
            <person name="Bekaert M."/>
        </authorList>
    </citation>
    <scope>NUCLEOTIDE SEQUENCE</scope>
    <source>
        <strain evidence="11">IoA-00</strain>
    </source>
</reference>
<dbReference type="InterPro" id="IPR027417">
    <property type="entry name" value="P-loop_NTPase"/>
</dbReference>
<keyword evidence="5" id="KW-0067">ATP-binding</keyword>
<evidence type="ECO:0000313" key="12">
    <source>
        <dbReference type="Proteomes" id="UP000675881"/>
    </source>
</evidence>
<keyword evidence="4" id="KW-0347">Helicase</keyword>
<dbReference type="Pfam" id="PF10217">
    <property type="entry name" value="DUF2039"/>
    <property type="match status" value="1"/>
</dbReference>
<evidence type="ECO:0000256" key="10">
    <source>
        <dbReference type="SAM" id="MobiDB-lite"/>
    </source>
</evidence>
<sequence>MSVTFRSLTNGIRFKKKESSELKELEEDSCMVVASNVINVGDAAMKTLRKTLGIRVQGKDVPDPLTNWWDLSGSLPEGLIEMVSSLYPNPTPIQAQSIPIMLQGRDVLGSAPTGSGKTAAYLLPILVNQEKNKLKTIILCPTRELSHQIHQEALKLIPPNYQTKVQVASSKKSNQGANVLISTPNTLVYLIKDGSSLDLKSLEWLIVDESDKLFEDKGKASFREQLAVVYKACMSSKKAFFSATLATDVENWCKTNLDNAVSVTIGIRNKACKDVKQSLDFERADELKEILTKQKKIKAEVIHSHRSLLQREDAIKTFRAGRTWVLICTELMSRGIDVKGVNLVINYDFPPSTVSYIHRVGRTGRAGRPGRAVTFFTDDDKVLLRSIAQIASRQEKRRLASNGIERDSVKGESKYDKRNRLKREQIILASRKRKMKASAESKGEVFDESLFDAKFAALKKSSSSKKSLSKNKNSKDDKKFKRSGLKRKKRPSNTPIMSFAQIVVFQMDFVQNVVNPQKLFKTILLNDVTLTNSNSIEKENVVTCCCDSCTYILNWKIIEGSYIPIGNPEKCSNCGELKIEEAYHTRCSDCSEGFCAKCGKSKEIILSVDSKNKLEDILEEIKKYLTSAHSKDYLDALQDEIEEEDDSHLKDRKKFT</sequence>
<proteinExistence type="inferred from homology"/>
<accession>A0A7R8D8L4</accession>
<dbReference type="SUPFAM" id="SSF52540">
    <property type="entry name" value="P-loop containing nucleoside triphosphate hydrolases"/>
    <property type="match status" value="1"/>
</dbReference>
<dbReference type="GO" id="GO:0030490">
    <property type="term" value="P:maturation of SSU-rRNA"/>
    <property type="evidence" value="ECO:0007669"/>
    <property type="project" value="InterPro"/>
</dbReference>
<dbReference type="PANTHER" id="PTHR47959">
    <property type="entry name" value="ATP-DEPENDENT RNA HELICASE RHLE-RELATED"/>
    <property type="match status" value="1"/>
</dbReference>
<evidence type="ECO:0000313" key="11">
    <source>
        <dbReference type="EMBL" id="CAF3036311.1"/>
    </source>
</evidence>
<dbReference type="GO" id="GO:0005524">
    <property type="term" value="F:ATP binding"/>
    <property type="evidence" value="ECO:0007669"/>
    <property type="project" value="UniProtKB-KW"/>
</dbReference>
<comment type="catalytic activity">
    <reaction evidence="9">
        <text>ATP + H2O = ADP + phosphate + H(+)</text>
        <dbReference type="Rhea" id="RHEA:13065"/>
        <dbReference type="ChEBI" id="CHEBI:15377"/>
        <dbReference type="ChEBI" id="CHEBI:15378"/>
        <dbReference type="ChEBI" id="CHEBI:30616"/>
        <dbReference type="ChEBI" id="CHEBI:43474"/>
        <dbReference type="ChEBI" id="CHEBI:456216"/>
        <dbReference type="EC" id="3.6.4.13"/>
    </reaction>
</comment>
<dbReference type="CDD" id="cd17957">
    <property type="entry name" value="DEADc_DDX52"/>
    <property type="match status" value="1"/>
</dbReference>
<dbReference type="GO" id="GO:0005829">
    <property type="term" value="C:cytosol"/>
    <property type="evidence" value="ECO:0007669"/>
    <property type="project" value="TreeGrafter"/>
</dbReference>
<name>A0A7R8D8L4_LEPSM</name>